<evidence type="ECO:0000313" key="1">
    <source>
        <dbReference type="EMBL" id="MBX53111.1"/>
    </source>
</evidence>
<proteinExistence type="predicted"/>
<name>A0A2P2PEM0_RHIMU</name>
<reference evidence="1" key="1">
    <citation type="submission" date="2018-02" db="EMBL/GenBank/DDBJ databases">
        <title>Rhizophora mucronata_Transcriptome.</title>
        <authorList>
            <person name="Meera S.P."/>
            <person name="Sreeshan A."/>
            <person name="Augustine A."/>
        </authorList>
    </citation>
    <scope>NUCLEOTIDE SEQUENCE</scope>
    <source>
        <tissue evidence="1">Leaf</tissue>
    </source>
</reference>
<dbReference type="AlphaFoldDB" id="A0A2P2PEM0"/>
<sequence length="33" mass="3906">MQFFVLILTGEILQHILFLYSKNILCFEICCVI</sequence>
<organism evidence="1">
    <name type="scientific">Rhizophora mucronata</name>
    <name type="common">Asiatic mangrove</name>
    <dbReference type="NCBI Taxonomy" id="61149"/>
    <lineage>
        <taxon>Eukaryota</taxon>
        <taxon>Viridiplantae</taxon>
        <taxon>Streptophyta</taxon>
        <taxon>Embryophyta</taxon>
        <taxon>Tracheophyta</taxon>
        <taxon>Spermatophyta</taxon>
        <taxon>Magnoliopsida</taxon>
        <taxon>eudicotyledons</taxon>
        <taxon>Gunneridae</taxon>
        <taxon>Pentapetalae</taxon>
        <taxon>rosids</taxon>
        <taxon>fabids</taxon>
        <taxon>Malpighiales</taxon>
        <taxon>Rhizophoraceae</taxon>
        <taxon>Rhizophora</taxon>
    </lineage>
</organism>
<accession>A0A2P2PEM0</accession>
<protein>
    <submittedName>
        <fullName evidence="1">Uncharacterized protein</fullName>
    </submittedName>
</protein>
<dbReference type="EMBL" id="GGEC01072627">
    <property type="protein sequence ID" value="MBX53111.1"/>
    <property type="molecule type" value="Transcribed_RNA"/>
</dbReference>